<dbReference type="Proteomes" id="UP000001950">
    <property type="component" value="Chromosome 1"/>
</dbReference>
<evidence type="ECO:0000313" key="3">
    <source>
        <dbReference type="Proteomes" id="UP000001950"/>
    </source>
</evidence>
<dbReference type="OMA" id="VHITITL"/>
<keyword evidence="1" id="KW-0812">Transmembrane</keyword>
<keyword evidence="1" id="KW-1133">Transmembrane helix</keyword>
<name>Q4UFZ6_THEAN</name>
<accession>Q4UFZ6</accession>
<protein>
    <submittedName>
        <fullName evidence="2">Uncharacterized protein</fullName>
    </submittedName>
</protein>
<dbReference type="eggNOG" id="ENOG502TN33">
    <property type="taxonomic scope" value="Eukaryota"/>
</dbReference>
<dbReference type="AlphaFoldDB" id="Q4UFZ6"/>
<dbReference type="InParanoid" id="Q4UFZ6"/>
<dbReference type="OrthoDB" id="361837at2759"/>
<reference evidence="2 3" key="1">
    <citation type="journal article" date="2005" name="Science">
        <title>Genome of the host-cell transforming parasite Theileria annulata compared with T. parva.</title>
        <authorList>
            <person name="Pain A."/>
            <person name="Renauld H."/>
            <person name="Berriman M."/>
            <person name="Murphy L."/>
            <person name="Yeats C.A."/>
            <person name="Weir W."/>
            <person name="Kerhornou A."/>
            <person name="Aslett M."/>
            <person name="Bishop R."/>
            <person name="Bouchier C."/>
            <person name="Cochet M."/>
            <person name="Coulson R.M.R."/>
            <person name="Cronin A."/>
            <person name="de Villiers E.P."/>
            <person name="Fraser A."/>
            <person name="Fosker N."/>
            <person name="Gardner M."/>
            <person name="Goble A."/>
            <person name="Griffiths-Jones S."/>
            <person name="Harris D.E."/>
            <person name="Katzer F."/>
            <person name="Larke N."/>
            <person name="Lord A."/>
            <person name="Maser P."/>
            <person name="McKellar S."/>
            <person name="Mooney P."/>
            <person name="Morton F."/>
            <person name="Nene V."/>
            <person name="O'Neil S."/>
            <person name="Price C."/>
            <person name="Quail M.A."/>
            <person name="Rabbinowitsch E."/>
            <person name="Rawlings N.D."/>
            <person name="Rutter S."/>
            <person name="Saunders D."/>
            <person name="Seeger K."/>
            <person name="Shah T."/>
            <person name="Squares R."/>
            <person name="Squares S."/>
            <person name="Tivey A."/>
            <person name="Walker A.R."/>
            <person name="Woodward J."/>
            <person name="Dobbelaere D.A.E."/>
            <person name="Langsley G."/>
            <person name="Rajandream M.A."/>
            <person name="McKeever D."/>
            <person name="Shiels B."/>
            <person name="Tait A."/>
            <person name="Barrell B.G."/>
            <person name="Hall N."/>
        </authorList>
    </citation>
    <scope>NUCLEOTIDE SEQUENCE [LARGE SCALE GENOMIC DNA]</scope>
    <source>
        <strain evidence="3">Ankara</strain>
    </source>
</reference>
<feature type="transmembrane region" description="Helical" evidence="1">
    <location>
        <begin position="376"/>
        <end position="396"/>
    </location>
</feature>
<dbReference type="RefSeq" id="XP_954673.1">
    <property type="nucleotide sequence ID" value="XM_949580.1"/>
</dbReference>
<keyword evidence="1" id="KW-0472">Membrane</keyword>
<dbReference type="GeneID" id="3863894"/>
<sequence length="532" mass="62103">MMMAFRTQNIKTELPHFNKYSTESCKKSAFMLDSIAPNREMTQTTVAEDVIAPGKYSNYNRHPNFCIGRYNLFEIDLRDQKSIRYNKIFPNLVAYYHLFTKLDFSLGRYGSVSISYKDVSERNLSENVNPKYSYNCNNINTLNEEFCETSLININRKLINNKYMPEDIEFLKQLNEQEIETYEVKDLIKPIVLEKEIRAELKNNIQEQIISKFDLNRLYRNIRPLNWLYLPNTGTVKISMFIEDISLPLSINFNLYPGTKPLVIDDATIITPPEEPTFSSYESSNFGGLMGCLKVRPVNNFSPKRILSNDLKKSKIKLITIRGTTRERFNLLFRLLEMLARNSPPFKAPFKPSLITSETYQEILFDEKTPIKLKTLILYVHSYFIFVIPLLTYFNFATGQTHLCNSYTTIDVKPRVVWHPLKSSYGSSNINFIPPEYRNAGFFSSDQLHFEPEVIFNLLSNYNGFWKIIRGHRENGVNKYSCLEKTFEEDKDNGYLGGQNKEKRDYKVYYVGGKIKMIYKEQEGAIILNLLL</sequence>
<evidence type="ECO:0000313" key="2">
    <source>
        <dbReference type="EMBL" id="CAI73993.1"/>
    </source>
</evidence>
<proteinExistence type="predicted"/>
<dbReference type="EMBL" id="CR940347">
    <property type="protein sequence ID" value="CAI73993.1"/>
    <property type="molecule type" value="Genomic_DNA"/>
</dbReference>
<dbReference type="VEuPathDB" id="PiroplasmaDB:TA19750"/>
<keyword evidence="3" id="KW-1185">Reference proteome</keyword>
<evidence type="ECO:0000256" key="1">
    <source>
        <dbReference type="SAM" id="Phobius"/>
    </source>
</evidence>
<organism evidence="2 3">
    <name type="scientific">Theileria annulata</name>
    <dbReference type="NCBI Taxonomy" id="5874"/>
    <lineage>
        <taxon>Eukaryota</taxon>
        <taxon>Sar</taxon>
        <taxon>Alveolata</taxon>
        <taxon>Apicomplexa</taxon>
        <taxon>Aconoidasida</taxon>
        <taxon>Piroplasmida</taxon>
        <taxon>Theileriidae</taxon>
        <taxon>Theileria</taxon>
    </lineage>
</organism>
<gene>
    <name evidence="2" type="ORF">TA19750</name>
</gene>
<dbReference type="KEGG" id="tan:TA19750"/>